<protein>
    <submittedName>
        <fullName evidence="1">Uncharacterized protein</fullName>
    </submittedName>
</protein>
<evidence type="ECO:0000313" key="2">
    <source>
        <dbReference type="Proteomes" id="UP000005845"/>
    </source>
</evidence>
<comment type="caution">
    <text evidence="1">The sequence shown here is derived from an EMBL/GenBank/DDBJ whole genome shotgun (WGS) entry which is preliminary data.</text>
</comment>
<gene>
    <name evidence="1" type="ORF">GOSPT_014_00060</name>
</gene>
<name>H5TVN5_9ACTN</name>
<keyword evidence="2" id="KW-1185">Reference proteome</keyword>
<accession>H5TVN5</accession>
<dbReference type="EMBL" id="BAFC01000014">
    <property type="protein sequence ID" value="GAB37543.1"/>
    <property type="molecule type" value="Genomic_DNA"/>
</dbReference>
<dbReference type="Proteomes" id="UP000005845">
    <property type="component" value="Unassembled WGS sequence"/>
</dbReference>
<proteinExistence type="predicted"/>
<dbReference type="AlphaFoldDB" id="H5TVN5"/>
<sequence length="110" mass="12061">MKVASEAVGMSETRALRQWIDGSRSIQAQDTLARLYLVLDLALALSELFEVDAVARWFQLYNRHLDGKTPIQFLNTVAIDDAGPRLLALVSSYSAIPPSAARDAGTQLTQ</sequence>
<organism evidence="1 2">
    <name type="scientific">Gordonia sputi NBRC 100414</name>
    <dbReference type="NCBI Taxonomy" id="1089453"/>
    <lineage>
        <taxon>Bacteria</taxon>
        <taxon>Bacillati</taxon>
        <taxon>Actinomycetota</taxon>
        <taxon>Actinomycetes</taxon>
        <taxon>Mycobacteriales</taxon>
        <taxon>Gordoniaceae</taxon>
        <taxon>Gordonia</taxon>
    </lineage>
</organism>
<reference evidence="1 2" key="1">
    <citation type="submission" date="2012-02" db="EMBL/GenBank/DDBJ databases">
        <title>Whole genome shotgun sequence of Gordonia sputi NBRC 100414.</title>
        <authorList>
            <person name="Yoshida I."/>
            <person name="Hosoyama A."/>
            <person name="Tsuchikane K."/>
            <person name="Katsumata H."/>
            <person name="Yamazaki S."/>
            <person name="Fujita N."/>
        </authorList>
    </citation>
    <scope>NUCLEOTIDE SEQUENCE [LARGE SCALE GENOMIC DNA]</scope>
    <source>
        <strain evidence="1 2">NBRC 100414</strain>
    </source>
</reference>
<evidence type="ECO:0000313" key="1">
    <source>
        <dbReference type="EMBL" id="GAB37543.1"/>
    </source>
</evidence>